<gene>
    <name evidence="7" type="ORF">KL86DYS1_30694</name>
</gene>
<accession>A0A212JWN6</accession>
<feature type="signal peptide" evidence="5">
    <location>
        <begin position="1"/>
        <end position="22"/>
    </location>
</feature>
<dbReference type="InterPro" id="IPR051801">
    <property type="entry name" value="GH28_Enzymes"/>
</dbReference>
<organism evidence="7">
    <name type="scientific">uncultured Dysgonomonas sp</name>
    <dbReference type="NCBI Taxonomy" id="206096"/>
    <lineage>
        <taxon>Bacteria</taxon>
        <taxon>Pseudomonadati</taxon>
        <taxon>Bacteroidota</taxon>
        <taxon>Bacteroidia</taxon>
        <taxon>Bacteroidales</taxon>
        <taxon>Dysgonomonadaceae</taxon>
        <taxon>Dysgonomonas</taxon>
        <taxon>environmental samples</taxon>
    </lineage>
</organism>
<keyword evidence="5" id="KW-0732">Signal</keyword>
<dbReference type="InterPro" id="IPR011050">
    <property type="entry name" value="Pectin_lyase_fold/virulence"/>
</dbReference>
<dbReference type="PANTHER" id="PTHR31339:SF9">
    <property type="entry name" value="PLASMIN AND FIBRONECTIN-BINDING PROTEIN A"/>
    <property type="match status" value="1"/>
</dbReference>
<keyword evidence="3 4" id="KW-0326">Glycosidase</keyword>
<feature type="chain" id="PRO_5013120917" description="Rhamnogalacturonase A/B/Epimerase-like pectate lyase domain-containing protein" evidence="5">
    <location>
        <begin position="23"/>
        <end position="484"/>
    </location>
</feature>
<dbReference type="InterPro" id="IPR000743">
    <property type="entry name" value="Glyco_hydro_28"/>
</dbReference>
<feature type="domain" description="Rhamnogalacturonase A/B/Epimerase-like pectate lyase" evidence="6">
    <location>
        <begin position="26"/>
        <end position="80"/>
    </location>
</feature>
<evidence type="ECO:0000256" key="1">
    <source>
        <dbReference type="ARBA" id="ARBA00008834"/>
    </source>
</evidence>
<evidence type="ECO:0000313" key="7">
    <source>
        <dbReference type="EMBL" id="SBW03880.1"/>
    </source>
</evidence>
<keyword evidence="2 4" id="KW-0378">Hydrolase</keyword>
<evidence type="ECO:0000256" key="2">
    <source>
        <dbReference type="ARBA" id="ARBA00022801"/>
    </source>
</evidence>
<dbReference type="PANTHER" id="PTHR31339">
    <property type="entry name" value="PECTIN LYASE-RELATED"/>
    <property type="match status" value="1"/>
</dbReference>
<dbReference type="Pfam" id="PF12708">
    <property type="entry name" value="Pect-lyase_RHGA_epim"/>
    <property type="match status" value="1"/>
</dbReference>
<dbReference type="SMART" id="SM00710">
    <property type="entry name" value="PbH1"/>
    <property type="match status" value="5"/>
</dbReference>
<proteinExistence type="inferred from homology"/>
<evidence type="ECO:0000256" key="5">
    <source>
        <dbReference type="SAM" id="SignalP"/>
    </source>
</evidence>
<comment type="similarity">
    <text evidence="1 4">Belongs to the glycosyl hydrolase 28 family.</text>
</comment>
<dbReference type="SUPFAM" id="SSF51126">
    <property type="entry name" value="Pectin lyase-like"/>
    <property type="match status" value="1"/>
</dbReference>
<dbReference type="InterPro" id="IPR012334">
    <property type="entry name" value="Pectin_lyas_fold"/>
</dbReference>
<dbReference type="Gene3D" id="2.160.20.10">
    <property type="entry name" value="Single-stranded right-handed beta-helix, Pectin lyase-like"/>
    <property type="match status" value="1"/>
</dbReference>
<sequence length="484" mass="53512">MITSLRITILSLLALCSSVAWSQSVYNIIDYGAVPDTTQLSTKAIQKAVDDCAAHGGGMVLVPPGNYLSGTIQLKSFVNLHIEAGATLYASRRSEDFSNFTREIGAADNAEAEMLIGAVNARDISITGQGTLHCQAERIGYRREPKTEVTDSITAREIVNAGLYGVDYQSKFKKVPPCPGAINFTGCTNIRIRDIQVVESSFWSVHLQWCDRVSVDGIYIMSDPHNGVNADGLDIDGCSNVTVSNCRIDTGDDALCLKTTRQNGRTQPCQYITISNCILTSSSAALKIGTESHSNFEYITASNCVINGANRGLNIIVRDGGTVRNVIFSNMTINTVRKETFWWGNGDPVWFTIQKRGNIPSAGSIENIVLNNIIASGQSGIRMEGFSNRMRNIRLRDVQLFMEPEDAIDKRSRNGFLFHGVDELSLVDCLVCWNKDKPEKLWESAYLFREINDLTLIRVKGEKAPDSHYEAFRYEGCERVTIDK</sequence>
<evidence type="ECO:0000256" key="3">
    <source>
        <dbReference type="ARBA" id="ARBA00023295"/>
    </source>
</evidence>
<dbReference type="Pfam" id="PF00295">
    <property type="entry name" value="Glyco_hydro_28"/>
    <property type="match status" value="1"/>
</dbReference>
<dbReference type="RefSeq" id="WP_296942734.1">
    <property type="nucleotide sequence ID" value="NZ_LT599032.1"/>
</dbReference>
<name>A0A212JWN6_9BACT</name>
<evidence type="ECO:0000259" key="6">
    <source>
        <dbReference type="Pfam" id="PF12708"/>
    </source>
</evidence>
<dbReference type="InterPro" id="IPR006626">
    <property type="entry name" value="PbH1"/>
</dbReference>
<dbReference type="GO" id="GO:0004650">
    <property type="term" value="F:polygalacturonase activity"/>
    <property type="evidence" value="ECO:0007669"/>
    <property type="project" value="InterPro"/>
</dbReference>
<reference evidence="7" key="1">
    <citation type="submission" date="2016-04" db="EMBL/GenBank/DDBJ databases">
        <authorList>
            <person name="Evans L.H."/>
            <person name="Alamgir A."/>
            <person name="Owens N."/>
            <person name="Weber N.D."/>
            <person name="Virtaneva K."/>
            <person name="Barbian K."/>
            <person name="Babar A."/>
            <person name="Rosenke K."/>
        </authorList>
    </citation>
    <scope>NUCLEOTIDE SEQUENCE</scope>
    <source>
        <strain evidence="7">86-1</strain>
    </source>
</reference>
<evidence type="ECO:0000256" key="4">
    <source>
        <dbReference type="RuleBase" id="RU361169"/>
    </source>
</evidence>
<dbReference type="GO" id="GO:0005975">
    <property type="term" value="P:carbohydrate metabolic process"/>
    <property type="evidence" value="ECO:0007669"/>
    <property type="project" value="InterPro"/>
</dbReference>
<dbReference type="InterPro" id="IPR024535">
    <property type="entry name" value="RHGA/B-epi-like_pectate_lyase"/>
</dbReference>
<dbReference type="AlphaFoldDB" id="A0A212JWN6"/>
<protein>
    <recommendedName>
        <fullName evidence="6">Rhamnogalacturonase A/B/Epimerase-like pectate lyase domain-containing protein</fullName>
    </recommendedName>
</protein>
<dbReference type="EMBL" id="FLUM01000003">
    <property type="protein sequence ID" value="SBW03880.1"/>
    <property type="molecule type" value="Genomic_DNA"/>
</dbReference>